<dbReference type="InterPro" id="IPR032675">
    <property type="entry name" value="LRR_dom_sf"/>
</dbReference>
<evidence type="ECO:0000313" key="2">
    <source>
        <dbReference type="Proteomes" id="UP000218334"/>
    </source>
</evidence>
<keyword evidence="2" id="KW-1185">Reference proteome</keyword>
<sequence length="360" mass="40438">MRRWTWSRRIGVCRTMSINSLPPELVLIIFESLYYRTDKWTREPDYATLAACSLTQRSWYLPAQRLLFRHIPKGVRPVRLFDNIRILDIILTPESIPDLAFLLTHCPRLYELGLSAQGVFTLPPSVPTANIRALRLVECSVQSPLLYDLLTLLPTVRFLTVGTEIVAPPPSTATPAPALYELALKRSLGADILTWILANSVGSLRILELMDLPSADMKDVLCPHGPYIHSLRIFRFSNTAASILRTCVNLKEFVLSSLPVMGPPLVKLPESIEHFSLTNSHSLSTEWGPFLPLIVLLPLKTFTCDKCSRSQPGFDTIERLCRTHGVALFADASNLWPNEDPVPVSSFPRGRSTDHFPLMN</sequence>
<reference evidence="2" key="1">
    <citation type="journal article" date="2017" name="Nat. Ecol. Evol.">
        <title>Genome expansion and lineage-specific genetic innovations in the forest pathogenic fungi Armillaria.</title>
        <authorList>
            <person name="Sipos G."/>
            <person name="Prasanna A.N."/>
            <person name="Walter M.C."/>
            <person name="O'Connor E."/>
            <person name="Balint B."/>
            <person name="Krizsan K."/>
            <person name="Kiss B."/>
            <person name="Hess J."/>
            <person name="Varga T."/>
            <person name="Slot J."/>
            <person name="Riley R."/>
            <person name="Boka B."/>
            <person name="Rigling D."/>
            <person name="Barry K."/>
            <person name="Lee J."/>
            <person name="Mihaltcheva S."/>
            <person name="LaButti K."/>
            <person name="Lipzen A."/>
            <person name="Waldron R."/>
            <person name="Moloney N.M."/>
            <person name="Sperisen C."/>
            <person name="Kredics L."/>
            <person name="Vagvoelgyi C."/>
            <person name="Patrignani A."/>
            <person name="Fitzpatrick D."/>
            <person name="Nagy I."/>
            <person name="Doyle S."/>
            <person name="Anderson J.B."/>
            <person name="Grigoriev I.V."/>
            <person name="Gueldener U."/>
            <person name="Muensterkoetter M."/>
            <person name="Nagy L.G."/>
        </authorList>
    </citation>
    <scope>NUCLEOTIDE SEQUENCE [LARGE SCALE GENOMIC DNA]</scope>
    <source>
        <strain evidence="2">28-4</strain>
    </source>
</reference>
<dbReference type="SUPFAM" id="SSF52047">
    <property type="entry name" value="RNI-like"/>
    <property type="match status" value="1"/>
</dbReference>
<gene>
    <name evidence="1" type="ORF">ARMSODRAFT_504121</name>
</gene>
<dbReference type="Gene3D" id="3.80.10.10">
    <property type="entry name" value="Ribonuclease Inhibitor"/>
    <property type="match status" value="1"/>
</dbReference>
<accession>A0A2H3BW07</accession>
<name>A0A2H3BW07_9AGAR</name>
<evidence type="ECO:0000313" key="1">
    <source>
        <dbReference type="EMBL" id="PBK75061.1"/>
    </source>
</evidence>
<proteinExistence type="predicted"/>
<dbReference type="Proteomes" id="UP000218334">
    <property type="component" value="Unassembled WGS sequence"/>
</dbReference>
<evidence type="ECO:0008006" key="3">
    <source>
        <dbReference type="Google" id="ProtNLM"/>
    </source>
</evidence>
<dbReference type="STRING" id="1076256.A0A2H3BW07"/>
<organism evidence="1 2">
    <name type="scientific">Armillaria solidipes</name>
    <dbReference type="NCBI Taxonomy" id="1076256"/>
    <lineage>
        <taxon>Eukaryota</taxon>
        <taxon>Fungi</taxon>
        <taxon>Dikarya</taxon>
        <taxon>Basidiomycota</taxon>
        <taxon>Agaricomycotina</taxon>
        <taxon>Agaricomycetes</taxon>
        <taxon>Agaricomycetidae</taxon>
        <taxon>Agaricales</taxon>
        <taxon>Marasmiineae</taxon>
        <taxon>Physalacriaceae</taxon>
        <taxon>Armillaria</taxon>
    </lineage>
</organism>
<dbReference type="AlphaFoldDB" id="A0A2H3BW07"/>
<protein>
    <recommendedName>
        <fullName evidence="3">F-box domain-containing protein</fullName>
    </recommendedName>
</protein>
<dbReference type="EMBL" id="KZ293418">
    <property type="protein sequence ID" value="PBK75061.1"/>
    <property type="molecule type" value="Genomic_DNA"/>
</dbReference>